<feature type="transmembrane region" description="Helical" evidence="4">
    <location>
        <begin position="76"/>
        <end position="96"/>
    </location>
</feature>
<feature type="compositionally biased region" description="Polar residues" evidence="5">
    <location>
        <begin position="387"/>
        <end position="398"/>
    </location>
</feature>
<accession>A0AAV9WMA0</accession>
<keyword evidence="4" id="KW-0926">Vacuole</keyword>
<feature type="transmembrane region" description="Helical" evidence="4">
    <location>
        <begin position="264"/>
        <end position="284"/>
    </location>
</feature>
<dbReference type="GO" id="GO:0016020">
    <property type="term" value="C:membrane"/>
    <property type="evidence" value="ECO:0007669"/>
    <property type="project" value="UniProtKB-SubCell"/>
</dbReference>
<dbReference type="PANTHER" id="PTHR23524">
    <property type="entry name" value="TRANSPORTER, PUTATIVE (AFU_ORTHOLOGUE AFUA_8G04850)-RELATED"/>
    <property type="match status" value="1"/>
</dbReference>
<proteinExistence type="inferred from homology"/>
<feature type="transmembrane region" description="Helical" evidence="4">
    <location>
        <begin position="560"/>
        <end position="582"/>
    </location>
</feature>
<dbReference type="GO" id="GO:0022857">
    <property type="term" value="F:transmembrane transporter activity"/>
    <property type="evidence" value="ECO:0007669"/>
    <property type="project" value="InterPro"/>
</dbReference>
<feature type="transmembrane region" description="Helical" evidence="4">
    <location>
        <begin position="665"/>
        <end position="687"/>
    </location>
</feature>
<evidence type="ECO:0000256" key="5">
    <source>
        <dbReference type="SAM" id="MobiDB-lite"/>
    </source>
</evidence>
<keyword evidence="4" id="KW-0472">Membrane</keyword>
<feature type="compositionally biased region" description="Low complexity" evidence="5">
    <location>
        <begin position="217"/>
        <end position="234"/>
    </location>
</feature>
<feature type="transmembrane region" description="Helical" evidence="4">
    <location>
        <begin position="529"/>
        <end position="548"/>
    </location>
</feature>
<dbReference type="Gene3D" id="1.20.1250.20">
    <property type="entry name" value="MFS general substrate transporter like domains"/>
    <property type="match status" value="2"/>
</dbReference>
<evidence type="ECO:0000313" key="6">
    <source>
        <dbReference type="EMBL" id="KAK6511099.1"/>
    </source>
</evidence>
<feature type="transmembrane region" description="Helical" evidence="4">
    <location>
        <begin position="108"/>
        <end position="126"/>
    </location>
</feature>
<keyword evidence="4" id="KW-0813">Transport</keyword>
<comment type="function">
    <text evidence="4">Vacuolar effluxer which mediate the efflux of amino acids resulting from autophagic degradation. The release of autophagic amino acids allows the maintenance of protein synthesis and viability during nitrogen starvation.</text>
</comment>
<organism evidence="6 7">
    <name type="scientific">Arthrobotrys musiformis</name>
    <dbReference type="NCBI Taxonomy" id="47236"/>
    <lineage>
        <taxon>Eukaryota</taxon>
        <taxon>Fungi</taxon>
        <taxon>Dikarya</taxon>
        <taxon>Ascomycota</taxon>
        <taxon>Pezizomycotina</taxon>
        <taxon>Orbiliomycetes</taxon>
        <taxon>Orbiliales</taxon>
        <taxon>Orbiliaceae</taxon>
        <taxon>Arthrobotrys</taxon>
    </lineage>
</organism>
<evidence type="ECO:0000313" key="7">
    <source>
        <dbReference type="Proteomes" id="UP001370758"/>
    </source>
</evidence>
<dbReference type="AlphaFoldDB" id="A0AAV9WMA0"/>
<keyword evidence="3 4" id="KW-0072">Autophagy</keyword>
<reference evidence="6 7" key="1">
    <citation type="submission" date="2023-08" db="EMBL/GenBank/DDBJ databases">
        <authorList>
            <person name="Palmer J.M."/>
        </authorList>
    </citation>
    <scope>NUCLEOTIDE SEQUENCE [LARGE SCALE GENOMIC DNA]</scope>
    <source>
        <strain evidence="6 7">TWF481</strain>
    </source>
</reference>
<feature type="compositionally biased region" description="Basic and acidic residues" evidence="5">
    <location>
        <begin position="366"/>
        <end position="380"/>
    </location>
</feature>
<feature type="transmembrane region" description="Helical" evidence="4">
    <location>
        <begin position="496"/>
        <end position="522"/>
    </location>
</feature>
<comment type="similarity">
    <text evidence="2 4">Belongs to the ATG22 family.</text>
</comment>
<feature type="region of interest" description="Disordered" evidence="5">
    <location>
        <begin position="159"/>
        <end position="258"/>
    </location>
</feature>
<dbReference type="PANTHER" id="PTHR23524:SF1">
    <property type="entry name" value="MRH DOMAIN-CONTAINING PROTEIN-RELATED"/>
    <property type="match status" value="1"/>
</dbReference>
<keyword evidence="4" id="KW-0029">Amino-acid transport</keyword>
<name>A0AAV9WMA0_9PEZI</name>
<comment type="subcellular location">
    <subcellularLocation>
        <location evidence="1 4">Vacuole membrane</location>
        <topology evidence="1 4">Multi-pass membrane protein</topology>
    </subcellularLocation>
</comment>
<keyword evidence="4" id="KW-1133">Transmembrane helix</keyword>
<feature type="transmembrane region" description="Helical" evidence="4">
    <location>
        <begin position="304"/>
        <end position="324"/>
    </location>
</feature>
<keyword evidence="4" id="KW-0812">Transmembrane</keyword>
<evidence type="ECO:0000256" key="1">
    <source>
        <dbReference type="ARBA" id="ARBA00004128"/>
    </source>
</evidence>
<comment type="caution">
    <text evidence="6">The sequence shown here is derived from an EMBL/GenBank/DDBJ whole genome shotgun (WGS) entry which is preliminary data.</text>
</comment>
<feature type="transmembrane region" description="Helical" evidence="4">
    <location>
        <begin position="132"/>
        <end position="155"/>
    </location>
</feature>
<dbReference type="Pfam" id="PF11700">
    <property type="entry name" value="ATG22"/>
    <property type="match status" value="1"/>
</dbReference>
<dbReference type="InterPro" id="IPR036259">
    <property type="entry name" value="MFS_trans_sf"/>
</dbReference>
<dbReference type="InterPro" id="IPR024671">
    <property type="entry name" value="Atg22-like"/>
</dbReference>
<sequence length="694" mass="74433">MSRAVDLLASKLPKPTKPLARRLRERLPFASHIPLHASLTYLFGICLFSISFLVFLNSALSFVVTDLFGIQDGVGSIVGTLGFVDELVAVFMVIFWGALSDRIGTRMIAVSGYILVGVSLVVVVQVKSIYPGLVLARILFSMGASATVVSVTAVLPEISAPPPSDSPASSSTNEPRLAHTRHSSYPNLPVTSDPSSSSPVSNRDRASSARRPEQAGSSSSTSTASTLVTSGARPAKWRPPSRSRSRQQQKEQAKLAPKPITGKLSGVVGFTTGCGALIALIFFLPLPTKLSEDKHMTRENALKHTFYIVACVAWIVALVVFIGLRGGGVGGKHAEFWKIGNFSMLWRNWRAAKNNGSSGGDEEASEDVRGANDGLSHERSSLLPDTRSIQSEGSSRSRTGGYDSLWNSGAYRGAENVNPLRESVRTYFQGLWLALKAGREDWRIGLGYLGGFVARSMSVGISLFIPLYVNQWMRARGMCPPVLPSDPNYKKSCREAYILAAMLTGTSQLAALIFAPIVGYFSDRYEPQYPLLATAVLGFFSCAAFSALQSLSVGADRSWAYLHCAMMGIGQIGAIVSSLALIGNAIQDPSHSPSLQQIEANTATPPVIDESTSLNPSAINHRVGTKLHRLSFKGSISGVYSLCGAVGILLLTQFGGWGADHVNSGFAFDLLAVFFTIEIALGCWLIFRAKATNV</sequence>
<feature type="transmembrane region" description="Helical" evidence="4">
    <location>
        <begin position="639"/>
        <end position="659"/>
    </location>
</feature>
<evidence type="ECO:0000256" key="2">
    <source>
        <dbReference type="ARBA" id="ARBA00006978"/>
    </source>
</evidence>
<feature type="transmembrane region" description="Helical" evidence="4">
    <location>
        <begin position="33"/>
        <end position="56"/>
    </location>
</feature>
<feature type="compositionally biased region" description="Low complexity" evidence="5">
    <location>
        <begin position="192"/>
        <end position="201"/>
    </location>
</feature>
<protein>
    <recommendedName>
        <fullName evidence="4">Autophagy-related protein</fullName>
    </recommendedName>
</protein>
<feature type="transmembrane region" description="Helical" evidence="4">
    <location>
        <begin position="446"/>
        <end position="468"/>
    </location>
</feature>
<dbReference type="SUPFAM" id="SSF103473">
    <property type="entry name" value="MFS general substrate transporter"/>
    <property type="match status" value="2"/>
</dbReference>
<feature type="region of interest" description="Disordered" evidence="5">
    <location>
        <begin position="356"/>
        <end position="400"/>
    </location>
</feature>
<evidence type="ECO:0000256" key="4">
    <source>
        <dbReference type="RuleBase" id="RU363073"/>
    </source>
</evidence>
<dbReference type="Proteomes" id="UP001370758">
    <property type="component" value="Unassembled WGS sequence"/>
</dbReference>
<dbReference type="EMBL" id="JAVHJL010000001">
    <property type="protein sequence ID" value="KAK6511099.1"/>
    <property type="molecule type" value="Genomic_DNA"/>
</dbReference>
<feature type="compositionally biased region" description="Basic residues" evidence="5">
    <location>
        <begin position="235"/>
        <end position="247"/>
    </location>
</feature>
<evidence type="ECO:0000256" key="3">
    <source>
        <dbReference type="ARBA" id="ARBA00023006"/>
    </source>
</evidence>
<keyword evidence="7" id="KW-1185">Reference proteome</keyword>
<gene>
    <name evidence="6" type="ORF">TWF481_000021</name>
</gene>
<feature type="compositionally biased region" description="Basic and acidic residues" evidence="5">
    <location>
        <begin position="202"/>
        <end position="213"/>
    </location>
</feature>